<comment type="cofactor">
    <cofactor evidence="1">
        <name>Zn(2+)</name>
        <dbReference type="ChEBI" id="CHEBI:29105"/>
    </cofactor>
</comment>
<keyword evidence="7" id="KW-1185">Reference proteome</keyword>
<dbReference type="Gene3D" id="3.30.70.360">
    <property type="match status" value="1"/>
</dbReference>
<keyword evidence="2" id="KW-0479">Metal-binding</keyword>
<evidence type="ECO:0000256" key="4">
    <source>
        <dbReference type="ARBA" id="ARBA00022833"/>
    </source>
</evidence>
<dbReference type="PANTHER" id="PTHR43808">
    <property type="entry name" value="ACETYLORNITHINE DEACETYLASE"/>
    <property type="match status" value="1"/>
</dbReference>
<dbReference type="InterPro" id="IPR011650">
    <property type="entry name" value="Peptidase_M20_dimer"/>
</dbReference>
<evidence type="ECO:0000259" key="5">
    <source>
        <dbReference type="Pfam" id="PF07687"/>
    </source>
</evidence>
<sequence>MRCPSITSDAAAVESALTVLSDYLSESQIEVGVSRSAAGVPTLRAHLAGPREGVNILLQGHIDVVPTDDGWHRDPFGAQIDGGHLHGRGACDMKAGLACFAGVLRALASSGGLEEGSVTLLVDVDEETGSDHGLIPYIAEHALSEFDWAICGEPSGLQPFLGNRGLLWVGITVEGAAAHAGIPGAGLNPVPVAAELVTHLQNRDRRTAGSPTGSAPFTVTTFHAGTVPNSIADKATFTVDRRLQPHDSTSDILSDLTNAIERVAARHPRFGITAEVIKRWPPCLLDEDSDLARAAHQATQSVTGHASFGFDQACNDASFLSEAGVPTLIWGPGDPALAHTSEERVALTEVTHAIHGYGLAIDALTSAQNRST</sequence>
<proteinExistence type="predicted"/>
<dbReference type="InterPro" id="IPR036264">
    <property type="entry name" value="Bact_exopeptidase_dim_dom"/>
</dbReference>
<evidence type="ECO:0000256" key="1">
    <source>
        <dbReference type="ARBA" id="ARBA00001947"/>
    </source>
</evidence>
<dbReference type="GO" id="GO:0016787">
    <property type="term" value="F:hydrolase activity"/>
    <property type="evidence" value="ECO:0007669"/>
    <property type="project" value="UniProtKB-KW"/>
</dbReference>
<accession>A0A6N4WHG2</accession>
<dbReference type="PROSITE" id="PS00759">
    <property type="entry name" value="ARGE_DAPE_CPG2_2"/>
    <property type="match status" value="1"/>
</dbReference>
<dbReference type="Pfam" id="PF01546">
    <property type="entry name" value="Peptidase_M20"/>
    <property type="match status" value="1"/>
</dbReference>
<dbReference type="SUPFAM" id="SSF55031">
    <property type="entry name" value="Bacterial exopeptidase dimerisation domain"/>
    <property type="match status" value="1"/>
</dbReference>
<protein>
    <submittedName>
        <fullName evidence="6">Peptidase M20</fullName>
    </submittedName>
</protein>
<gene>
    <name evidence="6" type="ORF">MANY_39880</name>
</gene>
<name>A0A6N4WHG2_9MYCO</name>
<feature type="domain" description="Peptidase M20 dimerisation" evidence="5">
    <location>
        <begin position="162"/>
        <end position="266"/>
    </location>
</feature>
<dbReference type="Gene3D" id="3.40.630.10">
    <property type="entry name" value="Zn peptidases"/>
    <property type="match status" value="1"/>
</dbReference>
<dbReference type="Proteomes" id="UP000467249">
    <property type="component" value="Chromosome"/>
</dbReference>
<dbReference type="InterPro" id="IPR001261">
    <property type="entry name" value="ArgE/DapE_CS"/>
</dbReference>
<evidence type="ECO:0000313" key="6">
    <source>
        <dbReference type="EMBL" id="BBZ78651.1"/>
    </source>
</evidence>
<dbReference type="SUPFAM" id="SSF53187">
    <property type="entry name" value="Zn-dependent exopeptidases"/>
    <property type="match status" value="1"/>
</dbReference>
<reference evidence="6 7" key="1">
    <citation type="journal article" date="2019" name="Emerg. Microbes Infect.">
        <title>Comprehensive subspecies identification of 175 nontuberculous mycobacteria species based on 7547 genomic profiles.</title>
        <authorList>
            <person name="Matsumoto Y."/>
            <person name="Kinjo T."/>
            <person name="Motooka D."/>
            <person name="Nabeya D."/>
            <person name="Jung N."/>
            <person name="Uechi K."/>
            <person name="Horii T."/>
            <person name="Iida T."/>
            <person name="Fujita J."/>
            <person name="Nakamura S."/>
        </authorList>
    </citation>
    <scope>NUCLEOTIDE SEQUENCE [LARGE SCALE GENOMIC DNA]</scope>
    <source>
        <strain evidence="6 7">JCM 30275</strain>
    </source>
</reference>
<organism evidence="6 7">
    <name type="scientific">Mycolicibacterium anyangense</name>
    <dbReference type="NCBI Taxonomy" id="1431246"/>
    <lineage>
        <taxon>Bacteria</taxon>
        <taxon>Bacillati</taxon>
        <taxon>Actinomycetota</taxon>
        <taxon>Actinomycetes</taxon>
        <taxon>Mycobacteriales</taxon>
        <taxon>Mycobacteriaceae</taxon>
        <taxon>Mycolicibacterium</taxon>
    </lineage>
</organism>
<evidence type="ECO:0000256" key="2">
    <source>
        <dbReference type="ARBA" id="ARBA00022723"/>
    </source>
</evidence>
<evidence type="ECO:0000313" key="7">
    <source>
        <dbReference type="Proteomes" id="UP000467249"/>
    </source>
</evidence>
<keyword evidence="4" id="KW-0862">Zinc</keyword>
<keyword evidence="3" id="KW-0378">Hydrolase</keyword>
<dbReference type="Pfam" id="PF07687">
    <property type="entry name" value="M20_dimer"/>
    <property type="match status" value="1"/>
</dbReference>
<dbReference type="KEGG" id="many:MANY_39880"/>
<dbReference type="AlphaFoldDB" id="A0A6N4WHG2"/>
<evidence type="ECO:0000256" key="3">
    <source>
        <dbReference type="ARBA" id="ARBA00022801"/>
    </source>
</evidence>
<dbReference type="EMBL" id="AP022620">
    <property type="protein sequence ID" value="BBZ78651.1"/>
    <property type="molecule type" value="Genomic_DNA"/>
</dbReference>
<dbReference type="InterPro" id="IPR002933">
    <property type="entry name" value="Peptidase_M20"/>
</dbReference>
<dbReference type="GO" id="GO:0046872">
    <property type="term" value="F:metal ion binding"/>
    <property type="evidence" value="ECO:0007669"/>
    <property type="project" value="UniProtKB-KW"/>
</dbReference>
<dbReference type="InterPro" id="IPR050072">
    <property type="entry name" value="Peptidase_M20A"/>
</dbReference>
<dbReference type="PANTHER" id="PTHR43808:SF32">
    <property type="entry name" value="ARGE_DAPE-RELATED DEACYLASE"/>
    <property type="match status" value="1"/>
</dbReference>